<dbReference type="GO" id="GO:0046983">
    <property type="term" value="F:protein dimerization activity"/>
    <property type="evidence" value="ECO:0007669"/>
    <property type="project" value="InterPro"/>
</dbReference>
<accession>X0SU21</accession>
<evidence type="ECO:0000313" key="6">
    <source>
        <dbReference type="EMBL" id="GAF67315.1"/>
    </source>
</evidence>
<dbReference type="EMBL" id="BARS01008792">
    <property type="protein sequence ID" value="GAF67315.1"/>
    <property type="molecule type" value="Genomic_DNA"/>
</dbReference>
<keyword evidence="2" id="KW-0418">Kinase</keyword>
<dbReference type="AlphaFoldDB" id="X0SU21"/>
<dbReference type="CDD" id="cd00130">
    <property type="entry name" value="PAS"/>
    <property type="match status" value="1"/>
</dbReference>
<proteinExistence type="predicted"/>
<organism evidence="6">
    <name type="scientific">marine sediment metagenome</name>
    <dbReference type="NCBI Taxonomy" id="412755"/>
    <lineage>
        <taxon>unclassified sequences</taxon>
        <taxon>metagenomes</taxon>
        <taxon>ecological metagenomes</taxon>
    </lineage>
</organism>
<dbReference type="Gene3D" id="3.30.565.10">
    <property type="entry name" value="Histidine kinase-like ATPase, C-terminal domain"/>
    <property type="match status" value="1"/>
</dbReference>
<feature type="non-terminal residue" evidence="6">
    <location>
        <position position="1"/>
    </location>
</feature>
<dbReference type="Pfam" id="PF02518">
    <property type="entry name" value="HATPase_c"/>
    <property type="match status" value="1"/>
</dbReference>
<dbReference type="Pfam" id="PF08448">
    <property type="entry name" value="PAS_4"/>
    <property type="match status" value="1"/>
</dbReference>
<dbReference type="Pfam" id="PF07730">
    <property type="entry name" value="HisKA_3"/>
    <property type="match status" value="1"/>
</dbReference>
<dbReference type="InterPro" id="IPR000014">
    <property type="entry name" value="PAS"/>
</dbReference>
<comment type="caution">
    <text evidence="6">The sequence shown here is derived from an EMBL/GenBank/DDBJ whole genome shotgun (WGS) entry which is preliminary data.</text>
</comment>
<reference evidence="6" key="1">
    <citation type="journal article" date="2014" name="Front. Microbiol.">
        <title>High frequency of phylogenetically diverse reductive dehalogenase-homologous genes in deep subseafloor sedimentary metagenomes.</title>
        <authorList>
            <person name="Kawai M."/>
            <person name="Futagami T."/>
            <person name="Toyoda A."/>
            <person name="Takaki Y."/>
            <person name="Nishi S."/>
            <person name="Hori S."/>
            <person name="Arai W."/>
            <person name="Tsubouchi T."/>
            <person name="Morono Y."/>
            <person name="Uchiyama I."/>
            <person name="Ito T."/>
            <person name="Fujiyama A."/>
            <person name="Inagaki F."/>
            <person name="Takami H."/>
        </authorList>
    </citation>
    <scope>NUCLEOTIDE SEQUENCE</scope>
    <source>
        <strain evidence="6">Expedition CK06-06</strain>
    </source>
</reference>
<evidence type="ECO:0000256" key="1">
    <source>
        <dbReference type="ARBA" id="ARBA00022679"/>
    </source>
</evidence>
<dbReference type="InterPro" id="IPR000700">
    <property type="entry name" value="PAS-assoc_C"/>
</dbReference>
<feature type="non-terminal residue" evidence="6">
    <location>
        <position position="361"/>
    </location>
</feature>
<dbReference type="GO" id="GO:0000155">
    <property type="term" value="F:phosphorelay sensor kinase activity"/>
    <property type="evidence" value="ECO:0007669"/>
    <property type="project" value="InterPro"/>
</dbReference>
<feature type="domain" description="PAC" evidence="5">
    <location>
        <begin position="82"/>
        <end position="138"/>
    </location>
</feature>
<dbReference type="PANTHER" id="PTHR24421">
    <property type="entry name" value="NITRATE/NITRITE SENSOR PROTEIN NARX-RELATED"/>
    <property type="match status" value="1"/>
</dbReference>
<dbReference type="PROSITE" id="PS50113">
    <property type="entry name" value="PAC"/>
    <property type="match status" value="1"/>
</dbReference>
<dbReference type="Gene3D" id="3.30.450.20">
    <property type="entry name" value="PAS domain"/>
    <property type="match status" value="1"/>
</dbReference>
<dbReference type="GO" id="GO:0016020">
    <property type="term" value="C:membrane"/>
    <property type="evidence" value="ECO:0007669"/>
    <property type="project" value="InterPro"/>
</dbReference>
<name>X0SU21_9ZZZZ</name>
<dbReference type="NCBIfam" id="TIGR00229">
    <property type="entry name" value="sensory_box"/>
    <property type="match status" value="1"/>
</dbReference>
<protein>
    <recommendedName>
        <fullName evidence="7">PAC domain-containing protein</fullName>
    </recommendedName>
</protein>
<evidence type="ECO:0000256" key="2">
    <source>
        <dbReference type="ARBA" id="ARBA00022777"/>
    </source>
</evidence>
<gene>
    <name evidence="6" type="ORF">S01H1_16687</name>
</gene>
<dbReference type="InterPro" id="IPR036890">
    <property type="entry name" value="HATPase_C_sf"/>
</dbReference>
<dbReference type="PROSITE" id="PS50109">
    <property type="entry name" value="HIS_KIN"/>
    <property type="match status" value="1"/>
</dbReference>
<dbReference type="SUPFAM" id="SSF55874">
    <property type="entry name" value="ATPase domain of HSP90 chaperone/DNA topoisomerase II/histidine kinase"/>
    <property type="match status" value="1"/>
</dbReference>
<dbReference type="InterPro" id="IPR035965">
    <property type="entry name" value="PAS-like_dom_sf"/>
</dbReference>
<evidence type="ECO:0000256" key="3">
    <source>
        <dbReference type="SAM" id="Coils"/>
    </source>
</evidence>
<dbReference type="InterPro" id="IPR005467">
    <property type="entry name" value="His_kinase_dom"/>
</dbReference>
<dbReference type="InterPro" id="IPR003594">
    <property type="entry name" value="HATPase_dom"/>
</dbReference>
<evidence type="ECO:0000259" key="5">
    <source>
        <dbReference type="PROSITE" id="PS50113"/>
    </source>
</evidence>
<evidence type="ECO:0000259" key="4">
    <source>
        <dbReference type="PROSITE" id="PS50109"/>
    </source>
</evidence>
<sequence>RAEEALEAAYAFQQSIIDGVAESIMVIGTDYRVQLMNRAAREFSSQDIGTSESLFCYQIAYQRETPCDGTEHPCPLKQVHESGQPVAVVHEHYRANGEWRLVEVIASPLWGADGAFHGIIESVRDITERKRAEEALRQHTERLRALTTQLAEAEEAERQRLARELHDQVGQNLTALGINLNIIRTQLPEETPPPVRSRLDDSLSLLEQTAERIRDVMANLRPPVLDDYGLVAALHWHGEQFAQRTDIAVAVEGEEPVPRLAARVENALFRIAQEALTNVAKHAQATQVTVTVEADDGTLRLIVADDGVGFDPSTTLRASPAPLAEPDGGRGWGLLTMTERAEAVGGRCRIESDPRQGTRVI</sequence>
<dbReference type="Gene3D" id="1.20.5.1930">
    <property type="match status" value="1"/>
</dbReference>
<dbReference type="InterPro" id="IPR011712">
    <property type="entry name" value="Sig_transdc_His_kin_sub3_dim/P"/>
</dbReference>
<dbReference type="InterPro" id="IPR013656">
    <property type="entry name" value="PAS_4"/>
</dbReference>
<dbReference type="SUPFAM" id="SSF55785">
    <property type="entry name" value="PYP-like sensor domain (PAS domain)"/>
    <property type="match status" value="1"/>
</dbReference>
<evidence type="ECO:0008006" key="7">
    <source>
        <dbReference type="Google" id="ProtNLM"/>
    </source>
</evidence>
<feature type="coiled-coil region" evidence="3">
    <location>
        <begin position="129"/>
        <end position="171"/>
    </location>
</feature>
<dbReference type="CDD" id="cd16917">
    <property type="entry name" value="HATPase_UhpB-NarQ-NarX-like"/>
    <property type="match status" value="1"/>
</dbReference>
<dbReference type="InterPro" id="IPR050482">
    <property type="entry name" value="Sensor_HK_TwoCompSys"/>
</dbReference>
<keyword evidence="1" id="KW-0808">Transferase</keyword>
<dbReference type="PANTHER" id="PTHR24421:SF58">
    <property type="entry name" value="SIGNAL TRANSDUCTION HISTIDINE-PROTEIN KINASE_PHOSPHATASE UHPB"/>
    <property type="match status" value="1"/>
</dbReference>
<keyword evidence="3" id="KW-0175">Coiled coil</keyword>
<feature type="domain" description="Histidine kinase" evidence="4">
    <location>
        <begin position="164"/>
        <end position="361"/>
    </location>
</feature>